<dbReference type="CDD" id="cd01948">
    <property type="entry name" value="EAL"/>
    <property type="match status" value="1"/>
</dbReference>
<dbReference type="Proteomes" id="UP001596410">
    <property type="component" value="Unassembled WGS sequence"/>
</dbReference>
<gene>
    <name evidence="2" type="ORF">ACFQIC_06320</name>
</gene>
<accession>A0ABW2EM50</accession>
<dbReference type="PANTHER" id="PTHR33121:SF15">
    <property type="entry name" value="BLUE LIGHT- AND TEMPERATURE-REGULATED ANTIREPRESSOR BLUF"/>
    <property type="match status" value="1"/>
</dbReference>
<dbReference type="SUPFAM" id="SSF141868">
    <property type="entry name" value="EAL domain-like"/>
    <property type="match status" value="1"/>
</dbReference>
<organism evidence="2 3">
    <name type="scientific">Halobacillus seohaensis</name>
    <dbReference type="NCBI Taxonomy" id="447421"/>
    <lineage>
        <taxon>Bacteria</taxon>
        <taxon>Bacillati</taxon>
        <taxon>Bacillota</taxon>
        <taxon>Bacilli</taxon>
        <taxon>Bacillales</taxon>
        <taxon>Bacillaceae</taxon>
        <taxon>Halobacillus</taxon>
    </lineage>
</organism>
<dbReference type="InterPro" id="IPR001633">
    <property type="entry name" value="EAL_dom"/>
</dbReference>
<keyword evidence="3" id="KW-1185">Reference proteome</keyword>
<dbReference type="InterPro" id="IPR035919">
    <property type="entry name" value="EAL_sf"/>
</dbReference>
<dbReference type="PANTHER" id="PTHR33121">
    <property type="entry name" value="CYCLIC DI-GMP PHOSPHODIESTERASE PDEF"/>
    <property type="match status" value="1"/>
</dbReference>
<evidence type="ECO:0000313" key="3">
    <source>
        <dbReference type="Proteomes" id="UP001596410"/>
    </source>
</evidence>
<sequence length="337" mass="38563">MSVDCQFCGTSVILPESGAIVLSNKTKESTFHLPVHHEDENAIIHNYDSHSQLLDSLHSLLQNNNSNQWVHVINKESRQSFPISIDHLYERLKQPELTSIIHNGDFTSHLQPIVDISNNDIYGYESLLRTKEREVNPGELFSLAHRTGLHSMLDQKARRSAVQAKSKLIPTGQKIFINFLPSTIYVPEYCLKHTFQIVEEFNIDPADLVFEVVETEKITDVNHLKSIFDTYKSSGMKVALDDVGTGYSTLEMLSLLQPDFVKIDRSYIQNCHRISSHQDFLHEVMARADQFNIKVLAEGIETKEEWEWLQSIGVHYGQGYYLGRPQETPKKEIILPS</sequence>
<dbReference type="EMBL" id="JBHSZV010000014">
    <property type="protein sequence ID" value="MFC7061474.1"/>
    <property type="molecule type" value="Genomic_DNA"/>
</dbReference>
<dbReference type="SMART" id="SM00052">
    <property type="entry name" value="EAL"/>
    <property type="match status" value="1"/>
</dbReference>
<dbReference type="RefSeq" id="WP_204707508.1">
    <property type="nucleotide sequence ID" value="NZ_JBHSZV010000014.1"/>
</dbReference>
<name>A0ABW2EM50_9BACI</name>
<dbReference type="Pfam" id="PF00563">
    <property type="entry name" value="EAL"/>
    <property type="match status" value="1"/>
</dbReference>
<dbReference type="PROSITE" id="PS50883">
    <property type="entry name" value="EAL"/>
    <property type="match status" value="1"/>
</dbReference>
<reference evidence="3" key="1">
    <citation type="journal article" date="2019" name="Int. J. Syst. Evol. Microbiol.">
        <title>The Global Catalogue of Microorganisms (GCM) 10K type strain sequencing project: providing services to taxonomists for standard genome sequencing and annotation.</title>
        <authorList>
            <consortium name="The Broad Institute Genomics Platform"/>
            <consortium name="The Broad Institute Genome Sequencing Center for Infectious Disease"/>
            <person name="Wu L."/>
            <person name="Ma J."/>
        </authorList>
    </citation>
    <scope>NUCLEOTIDE SEQUENCE [LARGE SCALE GENOMIC DNA]</scope>
    <source>
        <strain evidence="3">CGMCC 4.1621</strain>
    </source>
</reference>
<proteinExistence type="predicted"/>
<evidence type="ECO:0000313" key="2">
    <source>
        <dbReference type="EMBL" id="MFC7061474.1"/>
    </source>
</evidence>
<protein>
    <submittedName>
        <fullName evidence="2">EAL domain-containing protein</fullName>
    </submittedName>
</protein>
<dbReference type="InterPro" id="IPR050706">
    <property type="entry name" value="Cyclic-di-GMP_PDE-like"/>
</dbReference>
<feature type="domain" description="EAL" evidence="1">
    <location>
        <begin position="90"/>
        <end position="337"/>
    </location>
</feature>
<comment type="caution">
    <text evidence="2">The sequence shown here is derived from an EMBL/GenBank/DDBJ whole genome shotgun (WGS) entry which is preliminary data.</text>
</comment>
<evidence type="ECO:0000259" key="1">
    <source>
        <dbReference type="PROSITE" id="PS50883"/>
    </source>
</evidence>
<dbReference type="Gene3D" id="3.20.20.450">
    <property type="entry name" value="EAL domain"/>
    <property type="match status" value="1"/>
</dbReference>